<dbReference type="Proteomes" id="UP000294359">
    <property type="component" value="Chromosome"/>
</dbReference>
<dbReference type="EMBL" id="CP038026">
    <property type="protein sequence ID" value="QBQ36631.1"/>
    <property type="molecule type" value="Genomic_DNA"/>
</dbReference>
<dbReference type="EMBL" id="BMWW01000001">
    <property type="protein sequence ID" value="GGY73873.1"/>
    <property type="molecule type" value="Genomic_DNA"/>
</dbReference>
<accession>A0A4P7BD77</accession>
<evidence type="ECO:0000313" key="4">
    <source>
        <dbReference type="EMBL" id="QBQ36631.1"/>
    </source>
</evidence>
<dbReference type="AlphaFoldDB" id="A0A4P7BD77"/>
<feature type="signal peptide" evidence="2">
    <location>
        <begin position="1"/>
        <end position="19"/>
    </location>
</feature>
<protein>
    <submittedName>
        <fullName evidence="3">Uncharacterized protein</fullName>
    </submittedName>
</protein>
<reference evidence="3" key="1">
    <citation type="journal article" date="2014" name="Int. J. Syst. Evol. Microbiol.">
        <title>Complete genome sequence of Corynebacterium casei LMG S-19264T (=DSM 44701T), isolated from a smear-ripened cheese.</title>
        <authorList>
            <consortium name="US DOE Joint Genome Institute (JGI-PGF)"/>
            <person name="Walter F."/>
            <person name="Albersmeier A."/>
            <person name="Kalinowski J."/>
            <person name="Ruckert C."/>
        </authorList>
    </citation>
    <scope>NUCLEOTIDE SEQUENCE</scope>
    <source>
        <strain evidence="3">KCTC 12344</strain>
    </source>
</reference>
<reference evidence="4 5" key="2">
    <citation type="submission" date="2019-03" db="EMBL/GenBank/DDBJ databases">
        <title>Draft Genome Sequences of Six Type Strains of the Genus Massilia.</title>
        <authorList>
            <person name="Miess H."/>
            <person name="Frediansyhah A."/>
            <person name="Gross H."/>
        </authorList>
    </citation>
    <scope>NUCLEOTIDE SEQUENCE [LARGE SCALE GENOMIC DNA]</scope>
    <source>
        <strain evidence="4 5">DSM 17505</strain>
    </source>
</reference>
<sequence length="100" mass="11209">MNLRASLLLLAVLPGTTLADTLRARASLAYDALGATAGRHLHWHLQCQTLPRGRHRVADDRRRPPRQGKRSVPFDLRATLLADLWRTTDRKKPQAQAVSP</sequence>
<feature type="region of interest" description="Disordered" evidence="1">
    <location>
        <begin position="53"/>
        <end position="72"/>
    </location>
</feature>
<evidence type="ECO:0000313" key="3">
    <source>
        <dbReference type="EMBL" id="GGY73873.1"/>
    </source>
</evidence>
<evidence type="ECO:0000313" key="5">
    <source>
        <dbReference type="Proteomes" id="UP000294359"/>
    </source>
</evidence>
<evidence type="ECO:0000313" key="6">
    <source>
        <dbReference type="Proteomes" id="UP000619512"/>
    </source>
</evidence>
<evidence type="ECO:0000256" key="1">
    <source>
        <dbReference type="SAM" id="MobiDB-lite"/>
    </source>
</evidence>
<keyword evidence="5" id="KW-1185">Reference proteome</keyword>
<dbReference type="RefSeq" id="WP_134384911.1">
    <property type="nucleotide sequence ID" value="NZ_BMWW01000001.1"/>
</dbReference>
<reference evidence="3" key="3">
    <citation type="submission" date="2022-12" db="EMBL/GenBank/DDBJ databases">
        <authorList>
            <person name="Sun Q."/>
            <person name="Kim S."/>
        </authorList>
    </citation>
    <scope>NUCLEOTIDE SEQUENCE</scope>
    <source>
        <strain evidence="3">KCTC 12344</strain>
    </source>
</reference>
<dbReference type="Proteomes" id="UP000619512">
    <property type="component" value="Unassembled WGS sequence"/>
</dbReference>
<evidence type="ECO:0000256" key="2">
    <source>
        <dbReference type="SAM" id="SignalP"/>
    </source>
</evidence>
<keyword evidence="2" id="KW-0732">Signal</keyword>
<proteinExistence type="predicted"/>
<gene>
    <name evidence="4" type="ORF">E1742_10990</name>
    <name evidence="3" type="ORF">GCM10007388_02710</name>
</gene>
<feature type="chain" id="PRO_5043512324" evidence="2">
    <location>
        <begin position="20"/>
        <end position="100"/>
    </location>
</feature>
<organism evidence="3 6">
    <name type="scientific">Pseudoduganella plicata</name>
    <dbReference type="NCBI Taxonomy" id="321984"/>
    <lineage>
        <taxon>Bacteria</taxon>
        <taxon>Pseudomonadati</taxon>
        <taxon>Pseudomonadota</taxon>
        <taxon>Betaproteobacteria</taxon>
        <taxon>Burkholderiales</taxon>
        <taxon>Oxalobacteraceae</taxon>
        <taxon>Telluria group</taxon>
        <taxon>Pseudoduganella</taxon>
    </lineage>
</organism>
<name>A0A4P7BD77_9BURK</name>